<evidence type="ECO:0000256" key="5">
    <source>
        <dbReference type="ARBA" id="ARBA00022842"/>
    </source>
</evidence>
<proteinExistence type="inferred from homology"/>
<dbReference type="eggNOG" id="arCOG03370">
    <property type="taxonomic scope" value="Archaea"/>
</dbReference>
<dbReference type="AlphaFoldDB" id="D5VQP5"/>
<gene>
    <name evidence="7" type="primary">pfkC</name>
    <name evidence="8" type="ordered locus">Metin_0227</name>
</gene>
<protein>
    <recommendedName>
        <fullName evidence="7">ADP-specific phosphofructokinase</fullName>
        <ecNumber evidence="7">2.7.1.146</ecNumber>
    </recommendedName>
    <alternativeName>
        <fullName evidence="7">ADP-dependent phosphofructokinase</fullName>
        <shortName evidence="7">ADP-Pfk</shortName>
    </alternativeName>
</protein>
<dbReference type="PANTHER" id="PTHR21208:SF1">
    <property type="entry name" value="ADP-DEPENDENT GLUCOKINASE"/>
    <property type="match status" value="1"/>
</dbReference>
<evidence type="ECO:0000256" key="6">
    <source>
        <dbReference type="ARBA" id="ARBA00023152"/>
    </source>
</evidence>
<keyword evidence="5 7" id="KW-0460">Magnesium</keyword>
<dbReference type="Proteomes" id="UP000002061">
    <property type="component" value="Chromosome"/>
</dbReference>
<feature type="binding site" evidence="7">
    <location>
        <position position="293"/>
    </location>
    <ligand>
        <name>Mg(2+)</name>
        <dbReference type="ChEBI" id="CHEBI:18420"/>
    </ligand>
</feature>
<comment type="cofactor">
    <cofactor evidence="7">
        <name>Mg(2+)</name>
        <dbReference type="ChEBI" id="CHEBI:18420"/>
    </cofactor>
    <text evidence="7">Binds 1 Mg(2+) ion per subunit.</text>
</comment>
<dbReference type="RefSeq" id="WP_013099644.1">
    <property type="nucleotide sequence ID" value="NC_014122.1"/>
</dbReference>
<comment type="pathway">
    <text evidence="7">Carbohydrate degradation; glycolysis.</text>
</comment>
<name>D5VQP5_METIM</name>
<accession>D5VQP5</accession>
<dbReference type="InterPro" id="IPR007666">
    <property type="entry name" value="ADP_PFK/GK"/>
</dbReference>
<feature type="binding site" evidence="7">
    <location>
        <position position="428"/>
    </location>
    <ligand>
        <name>Mg(2+)</name>
        <dbReference type="ChEBI" id="CHEBI:18420"/>
    </ligand>
</feature>
<evidence type="ECO:0000256" key="7">
    <source>
        <dbReference type="HAMAP-Rule" id="MF_00561"/>
    </source>
</evidence>
<dbReference type="InterPro" id="IPR029056">
    <property type="entry name" value="Ribokinase-like"/>
</dbReference>
<dbReference type="EMBL" id="CP002009">
    <property type="protein sequence ID" value="ADG12898.1"/>
    <property type="molecule type" value="Genomic_DNA"/>
</dbReference>
<comment type="subcellular location">
    <subcellularLocation>
        <location evidence="7">Cytoplasm</location>
    </subcellularLocation>
</comment>
<dbReference type="GO" id="GO:0006096">
    <property type="term" value="P:glycolytic process"/>
    <property type="evidence" value="ECO:0007669"/>
    <property type="project" value="UniProtKB-UniRule"/>
</dbReference>
<dbReference type="NCBIfam" id="TIGR02045">
    <property type="entry name" value="P_fruct_ADP"/>
    <property type="match status" value="1"/>
</dbReference>
<feature type="active site" description="Proton acceptor" evidence="7">
    <location>
        <position position="428"/>
    </location>
</feature>
<dbReference type="PANTHER" id="PTHR21208">
    <property type="entry name" value="ADP-DEPENDENT GLUCOKINASE"/>
    <property type="match status" value="1"/>
</dbReference>
<dbReference type="GO" id="GO:0005737">
    <property type="term" value="C:cytoplasm"/>
    <property type="evidence" value="ECO:0007669"/>
    <property type="project" value="UniProtKB-SubCell"/>
</dbReference>
<evidence type="ECO:0000313" key="8">
    <source>
        <dbReference type="EMBL" id="ADG12898.1"/>
    </source>
</evidence>
<keyword evidence="9" id="KW-1185">Reference proteome</keyword>
<dbReference type="GO" id="GO:0043844">
    <property type="term" value="F:ADP-specific phosphofructokinase activity"/>
    <property type="evidence" value="ECO:0007669"/>
    <property type="project" value="UniProtKB-EC"/>
</dbReference>
<dbReference type="Pfam" id="PF04587">
    <property type="entry name" value="ADP_PFK_GK"/>
    <property type="match status" value="1"/>
</dbReference>
<keyword evidence="1 7" id="KW-0963">Cytoplasm</keyword>
<sequence>MLEYLEKIKDVSLLTAYNANIDAIKYVNEEFISSLISLYPPEKIREKIEEYPRAINEPLDFIARLILSIKLGKPAEVPLKNEELNDWFNSFKYDEEKIGGQAGIVSNLMAVLGLKRVIFYTPLISERLSRMFIDSNNLVYPIGNDELKLIKVKEVKKDKLTKINRIFEFKEGLTFKLGEEKIKAKASTRFIVASRPEALRMCFDNSVRKFLKELAKMIDCSFLSGFQGIKEEYSDGTTYIDYFERDREDIKTLKKEGVLTHLEFASIPNLKIREAVINYILREVDSVGMDETELANVLHSIGYEKLSDIILKESKIEDVIEGCKIILDEFKNLEVVQVHTLYYILMLTKEEVSLEELKNCLDFSTILAATKAKLGDIKKKEDLKVGLNVPYNEYKELFLKAYEEDNLKIVSVPSRYVKNPKSTVGLGDTVSSGAFVYYTSIKKRKSL</sequence>
<evidence type="ECO:0000256" key="4">
    <source>
        <dbReference type="ARBA" id="ARBA00022777"/>
    </source>
</evidence>
<dbReference type="Gene3D" id="3.40.1190.20">
    <property type="match status" value="1"/>
</dbReference>
<keyword evidence="6 7" id="KW-0324">Glycolysis</keyword>
<evidence type="ECO:0000256" key="1">
    <source>
        <dbReference type="ARBA" id="ARBA00022490"/>
    </source>
</evidence>
<dbReference type="SUPFAM" id="SSF53613">
    <property type="entry name" value="Ribokinase-like"/>
    <property type="match status" value="1"/>
</dbReference>
<dbReference type="GeneID" id="9131227"/>
<evidence type="ECO:0000256" key="3">
    <source>
        <dbReference type="ARBA" id="ARBA00022723"/>
    </source>
</evidence>
<dbReference type="KEGG" id="mif:Metin_0227"/>
<dbReference type="PROSITE" id="PS51255">
    <property type="entry name" value="ADPK"/>
    <property type="match status" value="1"/>
</dbReference>
<keyword evidence="4 7" id="KW-0418">Kinase</keyword>
<dbReference type="GO" id="GO:0046872">
    <property type="term" value="F:metal ion binding"/>
    <property type="evidence" value="ECO:0007669"/>
    <property type="project" value="UniProtKB-KW"/>
</dbReference>
<keyword evidence="3 7" id="KW-0479">Metal-binding</keyword>
<reference evidence="8" key="1">
    <citation type="submission" date="2010-04" db="EMBL/GenBank/DDBJ databases">
        <title>Complete sequence of Methanocaldococcus infernus ME.</title>
        <authorList>
            <consortium name="US DOE Joint Genome Institute"/>
            <person name="Lucas S."/>
            <person name="Copeland A."/>
            <person name="Lapidus A."/>
            <person name="Cheng J.-F."/>
            <person name="Bruce D."/>
            <person name="Goodwin L."/>
            <person name="Pitluck S."/>
            <person name="Munk A.C."/>
            <person name="Detter J.C."/>
            <person name="Han C."/>
            <person name="Tapia R."/>
            <person name="Land M."/>
            <person name="Hauser L."/>
            <person name="Kyrpides N."/>
            <person name="Mikhailova N."/>
            <person name="Sieprawska-Lupa M."/>
            <person name="Whitman W.B."/>
            <person name="Woyke T."/>
        </authorList>
    </citation>
    <scope>NUCLEOTIDE SEQUENCE [LARGE SCALE GENOMIC DNA]</scope>
    <source>
        <strain evidence="8">ME</strain>
    </source>
</reference>
<dbReference type="HAMAP" id="MF_00561">
    <property type="entry name" value="ADP_PFKinase"/>
    <property type="match status" value="1"/>
</dbReference>
<feature type="binding site" evidence="7">
    <location>
        <position position="263"/>
    </location>
    <ligand>
        <name>Mg(2+)</name>
        <dbReference type="ChEBI" id="CHEBI:18420"/>
    </ligand>
</feature>
<comment type="catalytic activity">
    <reaction evidence="7">
        <text>beta-D-fructose 6-phosphate + ADP = beta-D-fructose 1,6-bisphosphate + AMP + H(+)</text>
        <dbReference type="Rhea" id="RHEA:20105"/>
        <dbReference type="ChEBI" id="CHEBI:15378"/>
        <dbReference type="ChEBI" id="CHEBI:32966"/>
        <dbReference type="ChEBI" id="CHEBI:57634"/>
        <dbReference type="ChEBI" id="CHEBI:456215"/>
        <dbReference type="ChEBI" id="CHEBI:456216"/>
        <dbReference type="EC" id="2.7.1.146"/>
    </reaction>
</comment>
<dbReference type="HOGENOM" id="CLU_046643_0_0_2"/>
<comment type="similarity">
    <text evidence="7">Belongs to the carbohydrate kinase PfkC family.</text>
</comment>
<dbReference type="GO" id="GO:0006000">
    <property type="term" value="P:fructose metabolic process"/>
    <property type="evidence" value="ECO:0007669"/>
    <property type="project" value="InterPro"/>
</dbReference>
<dbReference type="Gene3D" id="3.30.1110.20">
    <property type="match status" value="1"/>
</dbReference>
<dbReference type="UniPathway" id="UPA00109"/>
<dbReference type="OrthoDB" id="85200at2157"/>
<dbReference type="InterPro" id="IPR011790">
    <property type="entry name" value="ADP_PFK_arc"/>
</dbReference>
<dbReference type="EC" id="2.7.1.146" evidence="7"/>
<dbReference type="STRING" id="573063.Metin_0227"/>
<keyword evidence="2 7" id="KW-0808">Transferase</keyword>
<dbReference type="GO" id="GO:0008443">
    <property type="term" value="F:phosphofructokinase activity"/>
    <property type="evidence" value="ECO:0007669"/>
    <property type="project" value="InterPro"/>
</dbReference>
<organism evidence="8 9">
    <name type="scientific">Methanocaldococcus infernus (strain DSM 11812 / JCM 15783 / ME)</name>
    <dbReference type="NCBI Taxonomy" id="573063"/>
    <lineage>
        <taxon>Archaea</taxon>
        <taxon>Methanobacteriati</taxon>
        <taxon>Methanobacteriota</taxon>
        <taxon>Methanomada group</taxon>
        <taxon>Methanococci</taxon>
        <taxon>Methanococcales</taxon>
        <taxon>Methanocaldococcaceae</taxon>
        <taxon>Methanocaldococcus</taxon>
    </lineage>
</organism>
<evidence type="ECO:0000256" key="2">
    <source>
        <dbReference type="ARBA" id="ARBA00022679"/>
    </source>
</evidence>
<evidence type="ECO:0000313" key="9">
    <source>
        <dbReference type="Proteomes" id="UP000002061"/>
    </source>
</evidence>
<comment type="function">
    <text evidence="7">Catalyzes the phosphorylation of fructose 6-phosphate to fructose 1,6-bisphosphate using ADP as the phosphate donor.</text>
</comment>